<dbReference type="PANTHER" id="PTHR43706">
    <property type="entry name" value="NADH DEHYDROGENASE"/>
    <property type="match status" value="1"/>
</dbReference>
<comment type="similarity">
    <text evidence="1">Belongs to the NADH dehydrogenase family.</text>
</comment>
<dbReference type="EMBL" id="DF836415">
    <property type="protein sequence ID" value="GAN06511.1"/>
    <property type="molecule type" value="Genomic_DNA"/>
</dbReference>
<evidence type="ECO:0000259" key="6">
    <source>
        <dbReference type="Pfam" id="PF07992"/>
    </source>
</evidence>
<keyword evidence="2" id="KW-0285">Flavoprotein</keyword>
<evidence type="ECO:0000259" key="7">
    <source>
        <dbReference type="Pfam" id="PF22366"/>
    </source>
</evidence>
<dbReference type="PANTHER" id="PTHR43706:SF13">
    <property type="entry name" value="NADH DEHYDROGENASE-RELATED"/>
    <property type="match status" value="1"/>
</dbReference>
<proteinExistence type="inferred from homology"/>
<dbReference type="GO" id="GO:0005739">
    <property type="term" value="C:mitochondrion"/>
    <property type="evidence" value="ECO:0007669"/>
    <property type="project" value="UniProtKB-ARBA"/>
</dbReference>
<name>A0A0C9M873_9FUNG</name>
<keyword evidence="3" id="KW-0274">FAD</keyword>
<dbReference type="SUPFAM" id="SSF51905">
    <property type="entry name" value="FAD/NAD(P)-binding domain"/>
    <property type="match status" value="2"/>
</dbReference>
<evidence type="ECO:0000256" key="3">
    <source>
        <dbReference type="ARBA" id="ARBA00022827"/>
    </source>
</evidence>
<keyword evidence="5" id="KW-0520">NAD</keyword>
<sequence>MMRFSVSNYSIKCATASWQLLQKRFNTTNVSSSLQITNNALALPVAKQQSKHFTVQTKTRTLGKSQVLLASFVGRVVILGSGWAGFRLIRELDKKNYDVSMVSPRNHFVFTPLLASTSVGTLEFRCITEPVRAYSKETNFYQAFCDQIDVENQVIHCTSNIDADPTKKESFTLDYDKLVIAVGAYTKTFGIPGVKEYACFLKEVNDARKIRQRLIDCFEYASQPGISDKEKEDRLHFVVVGGGPTVGSKQCSHARLLTLCLKQGVEFSAELYDFISDDLSRLYPDLMKKTRMTLYDVAPTILGAFDSHLSDYASKKFSRKGIQIKTQRIVDRVEKDHLVIKDEGKVPYGVLVWSTGLTQNPLVESFASAAKDKSGQRILTDGQLRVIEKESNAPYPNIYALGDCATILDNDLPATAQVASQKAGFLVKHLNAIAKKGYDIPDGKDFKYKNNGIMAYIGSYEALVDMSAWHNWAKMSGHLSWLLWRSAYISKSVSIRNKMLIAYHWFLTFTLGRDISRF</sequence>
<dbReference type="Proteomes" id="UP000053815">
    <property type="component" value="Unassembled WGS sequence"/>
</dbReference>
<protein>
    <submittedName>
        <fullName evidence="8">FAD/NAD(P)-binding domain-containing protein</fullName>
    </submittedName>
</protein>
<feature type="domain" description="FAD/NAD(P)-binding" evidence="6">
    <location>
        <begin position="75"/>
        <end position="423"/>
    </location>
</feature>
<dbReference type="STRING" id="91626.A0A0C9M873"/>
<evidence type="ECO:0000313" key="9">
    <source>
        <dbReference type="Proteomes" id="UP000053815"/>
    </source>
</evidence>
<feature type="domain" description="External alternative NADH-ubiquinone oxidoreductase-like C-terminal" evidence="7">
    <location>
        <begin position="452"/>
        <end position="514"/>
    </location>
</feature>
<evidence type="ECO:0000256" key="4">
    <source>
        <dbReference type="ARBA" id="ARBA00023002"/>
    </source>
</evidence>
<dbReference type="OrthoDB" id="3244603at2759"/>
<evidence type="ECO:0000256" key="2">
    <source>
        <dbReference type="ARBA" id="ARBA00022630"/>
    </source>
</evidence>
<dbReference type="PRINTS" id="PR00368">
    <property type="entry name" value="FADPNR"/>
</dbReference>
<keyword evidence="4" id="KW-0560">Oxidoreductase</keyword>
<dbReference type="InterPro" id="IPR023753">
    <property type="entry name" value="FAD/NAD-binding_dom"/>
</dbReference>
<dbReference type="InterPro" id="IPR045024">
    <property type="entry name" value="NDH-2"/>
</dbReference>
<organism evidence="8">
    <name type="scientific">Mucor ambiguus</name>
    <dbReference type="NCBI Taxonomy" id="91626"/>
    <lineage>
        <taxon>Eukaryota</taxon>
        <taxon>Fungi</taxon>
        <taxon>Fungi incertae sedis</taxon>
        <taxon>Mucoromycota</taxon>
        <taxon>Mucoromycotina</taxon>
        <taxon>Mucoromycetes</taxon>
        <taxon>Mucorales</taxon>
        <taxon>Mucorineae</taxon>
        <taxon>Mucoraceae</taxon>
        <taxon>Mucor</taxon>
    </lineage>
</organism>
<evidence type="ECO:0000313" key="8">
    <source>
        <dbReference type="EMBL" id="GAN06511.1"/>
    </source>
</evidence>
<dbReference type="GO" id="GO:0003954">
    <property type="term" value="F:NADH dehydrogenase activity"/>
    <property type="evidence" value="ECO:0007669"/>
    <property type="project" value="InterPro"/>
</dbReference>
<evidence type="ECO:0000256" key="5">
    <source>
        <dbReference type="ARBA" id="ARBA00023027"/>
    </source>
</evidence>
<dbReference type="Pfam" id="PF22366">
    <property type="entry name" value="NDH2_C"/>
    <property type="match status" value="1"/>
</dbReference>
<dbReference type="AlphaFoldDB" id="A0A0C9M873"/>
<evidence type="ECO:0000256" key="1">
    <source>
        <dbReference type="ARBA" id="ARBA00005272"/>
    </source>
</evidence>
<accession>A0A0C9M873</accession>
<keyword evidence="9" id="KW-1185">Reference proteome</keyword>
<reference evidence="8" key="1">
    <citation type="submission" date="2014-09" db="EMBL/GenBank/DDBJ databases">
        <title>Draft genome sequence of an oleaginous Mucoromycotina fungus Mucor ambiguus NBRC6742.</title>
        <authorList>
            <person name="Takeda I."/>
            <person name="Yamane N."/>
            <person name="Morita T."/>
            <person name="Tamano K."/>
            <person name="Machida M."/>
            <person name="Baker S."/>
            <person name="Koike H."/>
        </authorList>
    </citation>
    <scope>NUCLEOTIDE SEQUENCE</scope>
    <source>
        <strain evidence="8">NBRC 6742</strain>
    </source>
</reference>
<dbReference type="Pfam" id="PF07992">
    <property type="entry name" value="Pyr_redox_2"/>
    <property type="match status" value="1"/>
</dbReference>
<gene>
    <name evidence="8" type="ORF">MAM1_0126c05995</name>
</gene>
<dbReference type="Gene3D" id="3.50.50.100">
    <property type="match status" value="2"/>
</dbReference>
<dbReference type="InterPro" id="IPR036188">
    <property type="entry name" value="FAD/NAD-bd_sf"/>
</dbReference>
<dbReference type="InterPro" id="IPR054585">
    <property type="entry name" value="NDH2-like_C"/>
</dbReference>